<dbReference type="GeneID" id="14469531"/>
<accession>L8B987</accession>
<organism evidence="2">
    <name type="scientific">Phlebia radiata</name>
    <name type="common">White-rot fungus</name>
    <dbReference type="NCBI Taxonomy" id="5308"/>
    <lineage>
        <taxon>Eukaryota</taxon>
        <taxon>Fungi</taxon>
        <taxon>Dikarya</taxon>
        <taxon>Basidiomycota</taxon>
        <taxon>Agaricomycotina</taxon>
        <taxon>Agaricomycetes</taxon>
        <taxon>Polyporales</taxon>
        <taxon>Meruliaceae</taxon>
        <taxon>Phlebia</taxon>
    </lineage>
</organism>
<feature type="transmembrane region" description="Helical" evidence="1">
    <location>
        <begin position="175"/>
        <end position="195"/>
    </location>
</feature>
<dbReference type="EMBL" id="HE613568">
    <property type="protein sequence ID" value="CCE89193.1"/>
    <property type="molecule type" value="Genomic_DNA"/>
</dbReference>
<keyword evidence="1" id="KW-0812">Transmembrane</keyword>
<dbReference type="RefSeq" id="YP_007374902.1">
    <property type="nucleotide sequence ID" value="NC_020148.1"/>
</dbReference>
<evidence type="ECO:0000313" key="2">
    <source>
        <dbReference type="EMBL" id="CCE89193.1"/>
    </source>
</evidence>
<keyword evidence="1" id="KW-0472">Membrane</keyword>
<dbReference type="AlphaFoldDB" id="L8B987"/>
<geneLocation type="mitochondrion" evidence="2"/>
<keyword evidence="1" id="KW-1133">Transmembrane helix</keyword>
<feature type="transmembrane region" description="Helical" evidence="1">
    <location>
        <begin position="105"/>
        <end position="130"/>
    </location>
</feature>
<reference evidence="2" key="1">
    <citation type="journal article" date="2014" name="PLoS ONE">
        <title>Mitochondrial Genome of Phlebia radiata Is the Second Largest (156 kbp) among Fungi and Features Signs of Genome Flexibility and Recent Recombination Events.</title>
        <authorList>
            <person name="Salavirta H."/>
            <person name="Oksanen I."/>
            <person name="Kuuskeri J."/>
            <person name="Makela M."/>
            <person name="Laine P."/>
            <person name="Paulin L."/>
            <person name="Lundell T."/>
        </authorList>
    </citation>
    <scope>NUCLEOTIDE SEQUENCE</scope>
    <source>
        <strain evidence="2">79</strain>
    </source>
</reference>
<keyword evidence="2" id="KW-0496">Mitochondrion</keyword>
<evidence type="ECO:0000256" key="1">
    <source>
        <dbReference type="SAM" id="Phobius"/>
    </source>
</evidence>
<gene>
    <name evidence="2" type="ORF">PRA_mt0076</name>
</gene>
<name>L8B987_PHLRA</name>
<protein>
    <submittedName>
        <fullName evidence="2">Uncharacterized protein</fullName>
    </submittedName>
</protein>
<sequence>MEKILKNNKILVPNKWLQFTFTLENLVMSELNIRQAFNDFNENVLSKLDQKMGLDTGKYLTQNMDLSKAIEGSKHANPKIDHIPSPDEPNFTINSPLEEYTEIPLIGIIQSILSLNVLELFLIIMIIIVLSNNQIKTLILNNIKILIVNYVPVKYVKIHRLFDKLSFSSNTFDKLIILIYLLILLGIKLMNIYFVSVLNINIDDFVLVYNHLKKSNLFMLIIPLLNYKIQIKDLNIIYFKDLNIIYFKEYIYTPRLNKILLKFYNTRSPKGGG</sequence>
<proteinExistence type="predicted"/>